<dbReference type="GO" id="GO:0005507">
    <property type="term" value="F:copper ion binding"/>
    <property type="evidence" value="ECO:0007669"/>
    <property type="project" value="InterPro"/>
</dbReference>
<dbReference type="Pfam" id="PF00080">
    <property type="entry name" value="Sod_Cu"/>
    <property type="match status" value="1"/>
</dbReference>
<evidence type="ECO:0000313" key="4">
    <source>
        <dbReference type="Proteomes" id="UP000008743"/>
    </source>
</evidence>
<gene>
    <name evidence="3" type="ORF">CAOG_007589</name>
</gene>
<feature type="signal peptide" evidence="1">
    <location>
        <begin position="1"/>
        <end position="20"/>
    </location>
</feature>
<dbReference type="eggNOG" id="KOG0441">
    <property type="taxonomic scope" value="Eukaryota"/>
</dbReference>
<keyword evidence="1" id="KW-0732">Signal</keyword>
<name>A0A0D2VZA5_CAPO3</name>
<dbReference type="PANTHER" id="PTHR10003">
    <property type="entry name" value="SUPEROXIDE DISMUTASE CU-ZN -RELATED"/>
    <property type="match status" value="1"/>
</dbReference>
<evidence type="ECO:0000256" key="1">
    <source>
        <dbReference type="SAM" id="SignalP"/>
    </source>
</evidence>
<dbReference type="PRINTS" id="PR00068">
    <property type="entry name" value="CUZNDISMTASE"/>
</dbReference>
<evidence type="ECO:0000259" key="2">
    <source>
        <dbReference type="Pfam" id="PF00080"/>
    </source>
</evidence>
<dbReference type="EMBL" id="KE346373">
    <property type="protein sequence ID" value="KJE97122.1"/>
    <property type="molecule type" value="Genomic_DNA"/>
</dbReference>
<dbReference type="OrthoDB" id="2015551at2759"/>
<dbReference type="RefSeq" id="XP_004343463.1">
    <property type="nucleotide sequence ID" value="XM_004343413.2"/>
</dbReference>
<dbReference type="AlphaFoldDB" id="A0A0D2VZA5"/>
<proteinExistence type="predicted"/>
<dbReference type="InterPro" id="IPR001424">
    <property type="entry name" value="SOD_Cu_Zn_dom"/>
</dbReference>
<dbReference type="InterPro" id="IPR036423">
    <property type="entry name" value="SOD-like_Cu/Zn_dom_sf"/>
</dbReference>
<dbReference type="GO" id="GO:0006801">
    <property type="term" value="P:superoxide metabolic process"/>
    <property type="evidence" value="ECO:0007669"/>
    <property type="project" value="InterPro"/>
</dbReference>
<feature type="chain" id="PRO_5002266168" evidence="1">
    <location>
        <begin position="21"/>
        <end position="177"/>
    </location>
</feature>
<keyword evidence="4" id="KW-1185">Reference proteome</keyword>
<reference evidence="4" key="1">
    <citation type="submission" date="2011-02" db="EMBL/GenBank/DDBJ databases">
        <title>The Genome Sequence of Capsaspora owczarzaki ATCC 30864.</title>
        <authorList>
            <person name="Russ C."/>
            <person name="Cuomo C."/>
            <person name="Burger G."/>
            <person name="Gray M.W."/>
            <person name="Holland P.W.H."/>
            <person name="King N."/>
            <person name="Lang F.B.F."/>
            <person name="Roger A.J."/>
            <person name="Ruiz-Trillo I."/>
            <person name="Young S.K."/>
            <person name="Zeng Q."/>
            <person name="Gargeya S."/>
            <person name="Alvarado L."/>
            <person name="Berlin A."/>
            <person name="Chapman S.B."/>
            <person name="Chen Z."/>
            <person name="Freedman E."/>
            <person name="Gellesch M."/>
            <person name="Goldberg J."/>
            <person name="Griggs A."/>
            <person name="Gujja S."/>
            <person name="Heilman E."/>
            <person name="Heiman D."/>
            <person name="Howarth C."/>
            <person name="Mehta T."/>
            <person name="Neiman D."/>
            <person name="Pearson M."/>
            <person name="Roberts A."/>
            <person name="Saif S."/>
            <person name="Shea T."/>
            <person name="Shenoy N."/>
            <person name="Sisk P."/>
            <person name="Stolte C."/>
            <person name="Sykes S."/>
            <person name="White J."/>
            <person name="Yandava C."/>
            <person name="Haas B."/>
            <person name="Nusbaum C."/>
            <person name="Birren B."/>
        </authorList>
    </citation>
    <scope>NUCLEOTIDE SEQUENCE</scope>
    <source>
        <strain evidence="4">ATCC 30864</strain>
    </source>
</reference>
<dbReference type="PhylomeDB" id="A0A0D2VZA5"/>
<dbReference type="CDD" id="cd00305">
    <property type="entry name" value="Cu-Zn_Superoxide_Dismutase"/>
    <property type="match status" value="1"/>
</dbReference>
<dbReference type="Gene3D" id="2.60.40.200">
    <property type="entry name" value="Superoxide dismutase, copper/zinc binding domain"/>
    <property type="match status" value="1"/>
</dbReference>
<dbReference type="STRING" id="595528.A0A0D2VZA5"/>
<dbReference type="InterPro" id="IPR024134">
    <property type="entry name" value="SOD_Cu/Zn_/chaperone"/>
</dbReference>
<dbReference type="SUPFAM" id="SSF49329">
    <property type="entry name" value="Cu,Zn superoxide dismutase-like"/>
    <property type="match status" value="1"/>
</dbReference>
<accession>A0A0D2VZA5</accession>
<protein>
    <submittedName>
        <fullName evidence="3">Copper/zinc superoxide dismutase</fullName>
    </submittedName>
</protein>
<evidence type="ECO:0000313" key="3">
    <source>
        <dbReference type="EMBL" id="KJE97122.1"/>
    </source>
</evidence>
<organism evidence="3 4">
    <name type="scientific">Capsaspora owczarzaki (strain ATCC 30864)</name>
    <dbReference type="NCBI Taxonomy" id="595528"/>
    <lineage>
        <taxon>Eukaryota</taxon>
        <taxon>Filasterea</taxon>
        <taxon>Capsaspora</taxon>
    </lineage>
</organism>
<sequence length="177" mass="18182">MRSAAILTVAVLALAACASAQFISVKSASVWLTPTQGNVAQGTIRLDVVSEQLTRITANITGLAANSVHGFHIHELGALDAQGLASGGHYNPFNVTHACPGTGAAVRHVGDLGNIKADANGNAVYDEVNELVKLNGITSVIGRAFILHLNPDDCVTQPVGNAGSRIAQGVIGILIEN</sequence>
<dbReference type="InParanoid" id="A0A0D2VZA5"/>
<feature type="domain" description="Superoxide dismutase copper/zinc binding" evidence="2">
    <location>
        <begin position="41"/>
        <end position="171"/>
    </location>
</feature>
<dbReference type="Proteomes" id="UP000008743">
    <property type="component" value="Unassembled WGS sequence"/>
</dbReference>
<dbReference type="OMA" id="WHGARVD"/>
<dbReference type="PROSITE" id="PS51257">
    <property type="entry name" value="PROKAR_LIPOPROTEIN"/>
    <property type="match status" value="1"/>
</dbReference>